<protein>
    <submittedName>
        <fullName evidence="2">Molybdopterin-guanine dinucleotide biosynthesis protein B</fullName>
    </submittedName>
</protein>
<organism evidence="2 3">
    <name type="scientific">Lactobacillus xujianguonis</name>
    <dbReference type="NCBI Taxonomy" id="2495899"/>
    <lineage>
        <taxon>Bacteria</taxon>
        <taxon>Bacillati</taxon>
        <taxon>Bacillota</taxon>
        <taxon>Bacilli</taxon>
        <taxon>Lactobacillales</taxon>
        <taxon>Lactobacillaceae</taxon>
        <taxon>Lactobacillus</taxon>
    </lineage>
</organism>
<evidence type="ECO:0000313" key="2">
    <source>
        <dbReference type="EMBL" id="RVU70970.1"/>
    </source>
</evidence>
<reference evidence="2 3" key="1">
    <citation type="submission" date="2018-12" db="EMBL/GenBank/DDBJ databases">
        <authorList>
            <person name="Meng J."/>
        </authorList>
    </citation>
    <scope>NUCLEOTIDE SEQUENCE [LARGE SCALE GENOMIC DNA]</scope>
    <source>
        <strain evidence="2 3">HT111-2</strain>
    </source>
</reference>
<dbReference type="InterPro" id="IPR004435">
    <property type="entry name" value="MobB_dom"/>
</dbReference>
<dbReference type="NCBIfam" id="TIGR00176">
    <property type="entry name" value="mobB"/>
    <property type="match status" value="1"/>
</dbReference>
<dbReference type="Pfam" id="PF03205">
    <property type="entry name" value="MobB"/>
    <property type="match status" value="1"/>
</dbReference>
<dbReference type="RefSeq" id="WP_103662445.1">
    <property type="nucleotide sequence ID" value="NZ_ML136878.1"/>
</dbReference>
<proteinExistence type="predicted"/>
<sequence length="160" mass="17614">MAITLQIIGHKKSGKTLITEALIKALTAKKIQVAAIKHDAHVGQMDVPGTDSERFFEAGAGSVILESQHGFFLHQRSVPTLQEEVERLKDYDVILIEGHHGENFPKVILLKEGETKANWSQSEAVIAFASLTANPAANICGQEEIVAKLINYLKEELRKC</sequence>
<gene>
    <name evidence="2" type="primary">mobB</name>
    <name evidence="2" type="ORF">EJK17_04500</name>
</gene>
<comment type="caution">
    <text evidence="2">The sequence shown here is derived from an EMBL/GenBank/DDBJ whole genome shotgun (WGS) entry which is preliminary data.</text>
</comment>
<dbReference type="InterPro" id="IPR027417">
    <property type="entry name" value="P-loop_NTPase"/>
</dbReference>
<dbReference type="PANTHER" id="PTHR40072">
    <property type="entry name" value="MOLYBDOPTERIN-GUANINE DINUCLEOTIDE BIOSYNTHESIS ADAPTER PROTEIN-RELATED"/>
    <property type="match status" value="1"/>
</dbReference>
<evidence type="ECO:0000313" key="3">
    <source>
        <dbReference type="Proteomes" id="UP000288291"/>
    </source>
</evidence>
<evidence type="ECO:0000259" key="1">
    <source>
        <dbReference type="Pfam" id="PF03205"/>
    </source>
</evidence>
<feature type="domain" description="Molybdopterin-guanine dinucleotide biosynthesis protein B (MobB)" evidence="1">
    <location>
        <begin position="5"/>
        <end position="130"/>
    </location>
</feature>
<accession>A0A437SVU0</accession>
<dbReference type="GO" id="GO:0005525">
    <property type="term" value="F:GTP binding"/>
    <property type="evidence" value="ECO:0007669"/>
    <property type="project" value="InterPro"/>
</dbReference>
<keyword evidence="3" id="KW-1185">Reference proteome</keyword>
<dbReference type="PANTHER" id="PTHR40072:SF1">
    <property type="entry name" value="MOLYBDOPTERIN-GUANINE DINUCLEOTIDE BIOSYNTHESIS ADAPTER PROTEIN"/>
    <property type="match status" value="1"/>
</dbReference>
<dbReference type="AlphaFoldDB" id="A0A437SVU0"/>
<dbReference type="InterPro" id="IPR052539">
    <property type="entry name" value="MGD_biosynthesis_adapter"/>
</dbReference>
<name>A0A437SVU0_9LACO</name>
<dbReference type="GO" id="GO:0006777">
    <property type="term" value="P:Mo-molybdopterin cofactor biosynthetic process"/>
    <property type="evidence" value="ECO:0007669"/>
    <property type="project" value="InterPro"/>
</dbReference>
<dbReference type="Gene3D" id="3.40.50.300">
    <property type="entry name" value="P-loop containing nucleotide triphosphate hydrolases"/>
    <property type="match status" value="1"/>
</dbReference>
<dbReference type="EMBL" id="RXIA01000010">
    <property type="protein sequence ID" value="RVU70970.1"/>
    <property type="molecule type" value="Genomic_DNA"/>
</dbReference>
<dbReference type="Proteomes" id="UP000288291">
    <property type="component" value="Unassembled WGS sequence"/>
</dbReference>
<dbReference type="SUPFAM" id="SSF52540">
    <property type="entry name" value="P-loop containing nucleoside triphosphate hydrolases"/>
    <property type="match status" value="1"/>
</dbReference>